<dbReference type="PANTHER" id="PTHR36573">
    <property type="entry name" value="INTERMEMBRANE PHOSPHOLIPID TRANSPORT SYSTEM BINDING PROTEIN MLAC"/>
    <property type="match status" value="1"/>
</dbReference>
<evidence type="ECO:0000313" key="2">
    <source>
        <dbReference type="EMBL" id="SDF50462.1"/>
    </source>
</evidence>
<dbReference type="PANTHER" id="PTHR36573:SF1">
    <property type="entry name" value="INTERMEMBRANE PHOSPHOLIPID TRANSPORT SYSTEM BINDING PROTEIN MLAC"/>
    <property type="match status" value="1"/>
</dbReference>
<dbReference type="Pfam" id="PF05494">
    <property type="entry name" value="MlaC"/>
    <property type="match status" value="1"/>
</dbReference>
<protein>
    <submittedName>
        <fullName evidence="2">Phospholipid transport system substrate-binding protein</fullName>
    </submittedName>
</protein>
<organism evidence="2 3">
    <name type="scientific">Limimonas halophila</name>
    <dbReference type="NCBI Taxonomy" id="1082479"/>
    <lineage>
        <taxon>Bacteria</taxon>
        <taxon>Pseudomonadati</taxon>
        <taxon>Pseudomonadota</taxon>
        <taxon>Alphaproteobacteria</taxon>
        <taxon>Rhodospirillales</taxon>
        <taxon>Rhodovibrionaceae</taxon>
        <taxon>Limimonas</taxon>
    </lineage>
</organism>
<dbReference type="Proteomes" id="UP000199415">
    <property type="component" value="Unassembled WGS sequence"/>
</dbReference>
<evidence type="ECO:0000256" key="1">
    <source>
        <dbReference type="SAM" id="SignalP"/>
    </source>
</evidence>
<dbReference type="RefSeq" id="WP_090018334.1">
    <property type="nucleotide sequence ID" value="NZ_FNCE01000001.1"/>
</dbReference>
<dbReference type="InterPro" id="IPR008869">
    <property type="entry name" value="MlaC/ttg2D"/>
</dbReference>
<dbReference type="Gene3D" id="3.10.450.710">
    <property type="entry name" value="Tgt2/MlaC"/>
    <property type="match status" value="1"/>
</dbReference>
<keyword evidence="3" id="KW-1185">Reference proteome</keyword>
<reference evidence="2 3" key="1">
    <citation type="submission" date="2016-10" db="EMBL/GenBank/DDBJ databases">
        <authorList>
            <person name="de Groot N.N."/>
        </authorList>
    </citation>
    <scope>NUCLEOTIDE SEQUENCE [LARGE SCALE GENOMIC DNA]</scope>
    <source>
        <strain evidence="2 3">DSM 25584</strain>
    </source>
</reference>
<sequence>MSRLRSLINPVLALALAAGLATAGTARAASPDAAASFVQDLGDRAIAKLSDTELSEEQREKRFLNMLDEGFAMEAISRFVLGRYWRVASEEEQKTFRATFKRVLAERFVPMFTNYGTDDFKVLEGKPDPSNPSLYRVTTRIKDPTSGNMVTANWRVRHKDGEFAIVDVKAEGVSMAITLRGEYNSVIQRNNGSVAALIDRMQKALERDGTKGDS</sequence>
<dbReference type="OrthoDB" id="8099120at2"/>
<proteinExistence type="predicted"/>
<dbReference type="EMBL" id="FNCE01000001">
    <property type="protein sequence ID" value="SDF50462.1"/>
    <property type="molecule type" value="Genomic_DNA"/>
</dbReference>
<keyword evidence="1" id="KW-0732">Signal</keyword>
<dbReference type="STRING" id="1082479.SAMN05216241_101301"/>
<feature type="chain" id="PRO_5011432281" evidence="1">
    <location>
        <begin position="29"/>
        <end position="214"/>
    </location>
</feature>
<dbReference type="InterPro" id="IPR042245">
    <property type="entry name" value="Tgt2/MlaC_sf"/>
</dbReference>
<feature type="signal peptide" evidence="1">
    <location>
        <begin position="1"/>
        <end position="28"/>
    </location>
</feature>
<evidence type="ECO:0000313" key="3">
    <source>
        <dbReference type="Proteomes" id="UP000199415"/>
    </source>
</evidence>
<gene>
    <name evidence="2" type="ORF">SAMN05216241_101301</name>
</gene>
<name>A0A1G7LLQ0_9PROT</name>
<accession>A0A1G7LLQ0</accession>
<dbReference type="AlphaFoldDB" id="A0A1G7LLQ0"/>